<dbReference type="InterPro" id="IPR029045">
    <property type="entry name" value="ClpP/crotonase-like_dom_sf"/>
</dbReference>
<dbReference type="EMBL" id="MEZN01000007">
    <property type="protein sequence ID" value="OGD56880.1"/>
    <property type="molecule type" value="Genomic_DNA"/>
</dbReference>
<protein>
    <recommendedName>
        <fullName evidence="6">PDZ domain-containing protein</fullName>
    </recommendedName>
</protein>
<dbReference type="Gene3D" id="3.90.226.10">
    <property type="entry name" value="2-enoyl-CoA Hydratase, Chain A, domain 1"/>
    <property type="match status" value="1"/>
</dbReference>
<dbReference type="InterPro" id="IPR036034">
    <property type="entry name" value="PDZ_sf"/>
</dbReference>
<dbReference type="Gene3D" id="3.30.750.44">
    <property type="match status" value="1"/>
</dbReference>
<dbReference type="STRING" id="1797460.A3E73_02620"/>
<dbReference type="CDD" id="cd07560">
    <property type="entry name" value="Peptidase_S41_CPP"/>
    <property type="match status" value="1"/>
</dbReference>
<dbReference type="Pfam" id="PF22694">
    <property type="entry name" value="CtpB_N-like"/>
    <property type="match status" value="1"/>
</dbReference>
<dbReference type="SMART" id="SM00228">
    <property type="entry name" value="PDZ"/>
    <property type="match status" value="1"/>
</dbReference>
<keyword evidence="2 5" id="KW-0645">Protease</keyword>
<evidence type="ECO:0000256" key="3">
    <source>
        <dbReference type="ARBA" id="ARBA00022801"/>
    </source>
</evidence>
<comment type="similarity">
    <text evidence="1 5">Belongs to the peptidase S41A family.</text>
</comment>
<dbReference type="GO" id="GO:0008236">
    <property type="term" value="F:serine-type peptidase activity"/>
    <property type="evidence" value="ECO:0007669"/>
    <property type="project" value="UniProtKB-KW"/>
</dbReference>
<sequence length="406" mass="43842">MRLSLKQLRAGAVILSLGLLSGWIGFRLGRSGQGAANFLVSVSRNQPAEKQNLDLDLFWQVWDKLYNSYLIKADLNPQAMIYGAIRGMTAALNDPYTVFLPPEANKESKEELDGTFEGVGIQLGFKNGQLAVVAPLEGMPAKAAGVRAGDLILHIKDQNKDIDQDTVDLSLPEAVKLIRGDKGTSVELTIVHEETEEPITLKIKRDTIVVKSVELEWVGEGGNIAHLRLTRFGGRTDAEWQAAVKEIVTKRPAGIILDLRNNPGGYLQGAVDLAGEFLAAGKLVVKQEDSQGKVETYSVDRSGQLLVQPLIVLVNQGSASSSEILAGALKDHGRAQLIGETTFGKGTVQEALDVSEGAGLHVTTAKWLLPSGLWVNDSKGLTPDIEVRDDPETEADEQLVKAIDAR</sequence>
<name>A0A1F5DPB1_9BACT</name>
<dbReference type="FunFam" id="2.30.42.10:FF:000063">
    <property type="entry name" value="Peptidase, S41 family"/>
    <property type="match status" value="1"/>
</dbReference>
<dbReference type="Pfam" id="PF03572">
    <property type="entry name" value="Peptidase_S41"/>
    <property type="match status" value="1"/>
</dbReference>
<evidence type="ECO:0000256" key="4">
    <source>
        <dbReference type="ARBA" id="ARBA00022825"/>
    </source>
</evidence>
<keyword evidence="4 5" id="KW-0720">Serine protease</keyword>
<evidence type="ECO:0000256" key="5">
    <source>
        <dbReference type="RuleBase" id="RU004404"/>
    </source>
</evidence>
<dbReference type="AlphaFoldDB" id="A0A1F5DPB1"/>
<dbReference type="GO" id="GO:0004175">
    <property type="term" value="F:endopeptidase activity"/>
    <property type="evidence" value="ECO:0007669"/>
    <property type="project" value="TreeGrafter"/>
</dbReference>
<dbReference type="SUPFAM" id="SSF52096">
    <property type="entry name" value="ClpP/crotonase"/>
    <property type="match status" value="1"/>
</dbReference>
<accession>A0A1F5DPB1</accession>
<dbReference type="Gene3D" id="2.30.42.10">
    <property type="match status" value="1"/>
</dbReference>
<dbReference type="InterPro" id="IPR055210">
    <property type="entry name" value="CtpA/B_N"/>
</dbReference>
<evidence type="ECO:0000256" key="1">
    <source>
        <dbReference type="ARBA" id="ARBA00009179"/>
    </source>
</evidence>
<evidence type="ECO:0000313" key="7">
    <source>
        <dbReference type="EMBL" id="OGD56880.1"/>
    </source>
</evidence>
<evidence type="ECO:0000313" key="8">
    <source>
        <dbReference type="Proteomes" id="UP000176791"/>
    </source>
</evidence>
<keyword evidence="3 5" id="KW-0378">Hydrolase</keyword>
<feature type="domain" description="PDZ" evidence="6">
    <location>
        <begin position="97"/>
        <end position="179"/>
    </location>
</feature>
<dbReference type="SUPFAM" id="SSF50156">
    <property type="entry name" value="PDZ domain-like"/>
    <property type="match status" value="1"/>
</dbReference>
<reference evidence="7 8" key="1">
    <citation type="journal article" date="2016" name="Nat. Commun.">
        <title>Thousands of microbial genomes shed light on interconnected biogeochemical processes in an aquifer system.</title>
        <authorList>
            <person name="Anantharaman K."/>
            <person name="Brown C.T."/>
            <person name="Hug L.A."/>
            <person name="Sharon I."/>
            <person name="Castelle C.J."/>
            <person name="Probst A.J."/>
            <person name="Thomas B.C."/>
            <person name="Singh A."/>
            <person name="Wilkins M.J."/>
            <person name="Karaoz U."/>
            <person name="Brodie E.L."/>
            <person name="Williams K.H."/>
            <person name="Hubbard S.S."/>
            <person name="Banfield J.F."/>
        </authorList>
    </citation>
    <scope>NUCLEOTIDE SEQUENCE [LARGE SCALE GENOMIC DNA]</scope>
</reference>
<dbReference type="InterPro" id="IPR041489">
    <property type="entry name" value="PDZ_6"/>
</dbReference>
<comment type="caution">
    <text evidence="7">The sequence shown here is derived from an EMBL/GenBank/DDBJ whole genome shotgun (WGS) entry which is preliminary data.</text>
</comment>
<dbReference type="PANTHER" id="PTHR32060">
    <property type="entry name" value="TAIL-SPECIFIC PROTEASE"/>
    <property type="match status" value="1"/>
</dbReference>
<dbReference type="GO" id="GO:0007165">
    <property type="term" value="P:signal transduction"/>
    <property type="evidence" value="ECO:0007669"/>
    <property type="project" value="TreeGrafter"/>
</dbReference>
<dbReference type="SMART" id="SM00245">
    <property type="entry name" value="TSPc"/>
    <property type="match status" value="1"/>
</dbReference>
<organism evidence="7 8">
    <name type="scientific">Candidatus Beckwithbacteria bacterium RIFCSPHIGHO2_12_FULL_47_17</name>
    <dbReference type="NCBI Taxonomy" id="1797460"/>
    <lineage>
        <taxon>Bacteria</taxon>
        <taxon>Candidatus Beckwithiibacteriota</taxon>
    </lineage>
</organism>
<dbReference type="PROSITE" id="PS50106">
    <property type="entry name" value="PDZ"/>
    <property type="match status" value="1"/>
</dbReference>
<dbReference type="PANTHER" id="PTHR32060:SF30">
    <property type="entry name" value="CARBOXY-TERMINAL PROCESSING PROTEASE CTPA"/>
    <property type="match status" value="1"/>
</dbReference>
<evidence type="ECO:0000256" key="2">
    <source>
        <dbReference type="ARBA" id="ARBA00022670"/>
    </source>
</evidence>
<dbReference type="InterPro" id="IPR005151">
    <property type="entry name" value="Tail-specific_protease"/>
</dbReference>
<dbReference type="Proteomes" id="UP000176791">
    <property type="component" value="Unassembled WGS sequence"/>
</dbReference>
<proteinExistence type="inferred from homology"/>
<dbReference type="CDD" id="cd06782">
    <property type="entry name" value="cpPDZ_CPP-like"/>
    <property type="match status" value="1"/>
</dbReference>
<dbReference type="InterPro" id="IPR004447">
    <property type="entry name" value="Peptidase_S41A"/>
</dbReference>
<dbReference type="GO" id="GO:0006508">
    <property type="term" value="P:proteolysis"/>
    <property type="evidence" value="ECO:0007669"/>
    <property type="project" value="UniProtKB-KW"/>
</dbReference>
<dbReference type="InterPro" id="IPR001478">
    <property type="entry name" value="PDZ"/>
</dbReference>
<dbReference type="Pfam" id="PF17820">
    <property type="entry name" value="PDZ_6"/>
    <property type="match status" value="1"/>
</dbReference>
<evidence type="ECO:0000259" key="6">
    <source>
        <dbReference type="PROSITE" id="PS50106"/>
    </source>
</evidence>
<dbReference type="GO" id="GO:0030288">
    <property type="term" value="C:outer membrane-bounded periplasmic space"/>
    <property type="evidence" value="ECO:0007669"/>
    <property type="project" value="TreeGrafter"/>
</dbReference>
<gene>
    <name evidence="7" type="ORF">A3E73_02620</name>
</gene>
<dbReference type="NCBIfam" id="TIGR00225">
    <property type="entry name" value="prc"/>
    <property type="match status" value="1"/>
</dbReference>